<dbReference type="PANTHER" id="PTHR46082">
    <property type="entry name" value="ATP/GTP-BINDING PROTEIN-RELATED"/>
    <property type="match status" value="1"/>
</dbReference>
<dbReference type="PANTHER" id="PTHR46082:SF6">
    <property type="entry name" value="AAA+ ATPASE DOMAIN-CONTAINING PROTEIN-RELATED"/>
    <property type="match status" value="1"/>
</dbReference>
<accession>A0A1X6YYH8</accession>
<name>A0A1X6YYH8_9RHOB</name>
<dbReference type="OrthoDB" id="7440612at2"/>
<feature type="transmembrane region" description="Helical" evidence="2">
    <location>
        <begin position="20"/>
        <end position="40"/>
    </location>
</feature>
<keyword evidence="2" id="KW-1133">Transmembrane helix</keyword>
<proteinExistence type="predicted"/>
<dbReference type="EMBL" id="FWFX01000004">
    <property type="protein sequence ID" value="SLN35028.1"/>
    <property type="molecule type" value="Genomic_DNA"/>
</dbReference>
<dbReference type="InterPro" id="IPR011990">
    <property type="entry name" value="TPR-like_helical_dom_sf"/>
</dbReference>
<reference evidence="3 4" key="1">
    <citation type="submission" date="2017-03" db="EMBL/GenBank/DDBJ databases">
        <authorList>
            <person name="Afonso C.L."/>
            <person name="Miller P.J."/>
            <person name="Scott M.A."/>
            <person name="Spackman E."/>
            <person name="Goraichik I."/>
            <person name="Dimitrov K.M."/>
            <person name="Suarez D.L."/>
            <person name="Swayne D.E."/>
        </authorList>
    </citation>
    <scope>NUCLEOTIDE SEQUENCE [LARGE SCALE GENOMIC DNA]</scope>
    <source>
        <strain evidence="3 4">CECT 7450</strain>
    </source>
</reference>
<dbReference type="Proteomes" id="UP000193061">
    <property type="component" value="Unassembled WGS sequence"/>
</dbReference>
<evidence type="ECO:0000256" key="1">
    <source>
        <dbReference type="SAM" id="Coils"/>
    </source>
</evidence>
<keyword evidence="2" id="KW-0812">Transmembrane</keyword>
<organism evidence="3 4">
    <name type="scientific">Roseovarius albus</name>
    <dbReference type="NCBI Taxonomy" id="1247867"/>
    <lineage>
        <taxon>Bacteria</taxon>
        <taxon>Pseudomonadati</taxon>
        <taxon>Pseudomonadota</taxon>
        <taxon>Alphaproteobacteria</taxon>
        <taxon>Rhodobacterales</taxon>
        <taxon>Roseobacteraceae</taxon>
        <taxon>Roseovarius</taxon>
    </lineage>
</organism>
<dbReference type="SUPFAM" id="SSF48452">
    <property type="entry name" value="TPR-like"/>
    <property type="match status" value="3"/>
</dbReference>
<keyword evidence="1" id="KW-0175">Coiled coil</keyword>
<dbReference type="Gene3D" id="1.25.40.10">
    <property type="entry name" value="Tetratricopeptide repeat domain"/>
    <property type="match status" value="2"/>
</dbReference>
<keyword evidence="4" id="KW-1185">Reference proteome</keyword>
<keyword evidence="2" id="KW-0472">Membrane</keyword>
<protein>
    <submittedName>
        <fullName evidence="3">Anaphase-promoting complex, cyclosome, subunit 3</fullName>
    </submittedName>
</protein>
<gene>
    <name evidence="3" type="ORF">ROA7450_01628</name>
</gene>
<evidence type="ECO:0000256" key="2">
    <source>
        <dbReference type="SAM" id="Phobius"/>
    </source>
</evidence>
<evidence type="ECO:0000313" key="3">
    <source>
        <dbReference type="EMBL" id="SLN35028.1"/>
    </source>
</evidence>
<sequence length="683" mass="75345">MTFIIDSLIEFLTELRDMSAITQILTLAGIPAVVAFLFSLPTWKMTRKVRDSVTEYNALKARLNTAQAEAAKLKAQFDALEAETPDTFIANHTREMKDGNEERAMELSEEFVERQKEALLLAFHTRMDEAIRQSVEDGASAFSNARGWALAYLALSPRDTTVRMLADDLGDAAGIAETSCARVKLKDSADRQALSERAARLPMDIEALKIAFFNARDRGHYAVMLFLAKHGLMLTRRAPYGTGTQEHLLFRRHRVEALNVLGRSKEALEEATPLRKELRNFFGERHPEFFYAVLLLAKCQYDTGDAAGALDEVQELLPLRTEVQGARHPGVLATRYLLAQCQNATGDAAGTLAELQELLPLETEVQGARHPHVLSTRYLLAQCLNDTGDTTGALDEVQELLPLYSDVQGARHPHVLSTRYLLAQCLNDTGDATGALDEVQELLPLYSDVQGARHPHVLSTRYLLAQCLNDTGDATGALDEVQELLPLYSDVQGARHPHVLSTRYLLAQCLNDTGDATGALDEVQELLPLYSDVQGARHPHVLSTRYLLAQCLNDTGDAAGALDEVQELLPLYSDVQGARHPHVLSTRYLLAQCLNDTGDATGALAEVQELLPLRTEVLGTRHPHVLNTRILQASCLVQTGDKQAAKEALDGIRDGLVAAGLRPEHKYFSRLEDVENKLKDEGQ</sequence>
<dbReference type="AlphaFoldDB" id="A0A1X6YYH8"/>
<evidence type="ECO:0000313" key="4">
    <source>
        <dbReference type="Proteomes" id="UP000193061"/>
    </source>
</evidence>
<feature type="coiled-coil region" evidence="1">
    <location>
        <begin position="49"/>
        <end position="83"/>
    </location>
</feature>
<dbReference type="Pfam" id="PF13424">
    <property type="entry name" value="TPR_12"/>
    <property type="match status" value="2"/>
</dbReference>
<dbReference type="InterPro" id="IPR053137">
    <property type="entry name" value="NLR-like"/>
</dbReference>
<dbReference type="RefSeq" id="WP_085805173.1">
    <property type="nucleotide sequence ID" value="NZ_FWFX01000004.1"/>
</dbReference>